<proteinExistence type="predicted"/>
<dbReference type="AlphaFoldDB" id="A0A2H6LKB4"/>
<comment type="caution">
    <text evidence="1">The sequence shown here is derived from an EMBL/GenBank/DDBJ whole genome shotgun (WGS) entry which is preliminary data.</text>
</comment>
<dbReference type="Proteomes" id="UP000236527">
    <property type="component" value="Unassembled WGS sequence"/>
</dbReference>
<dbReference type="InterPro" id="IPR007460">
    <property type="entry name" value="BrnT_toxin"/>
</dbReference>
<sequence>MEYEWDEAKRLANLRKHGIDFVDVPAVFDGDILTVEDDRYSYGEQRFVTFGLLQGRVIAVVYTEREDCTRIISARKATKYEQRTYFEQLSN</sequence>
<gene>
    <name evidence="1" type="ORF">NCWK1_3340</name>
</gene>
<dbReference type="Gene3D" id="3.10.450.530">
    <property type="entry name" value="Ribonuclease toxin, BrnT, of type II toxin-antitoxin system"/>
    <property type="match status" value="1"/>
</dbReference>
<dbReference type="RefSeq" id="WP_103125565.1">
    <property type="nucleotide sequence ID" value="NZ_DF978431.1"/>
</dbReference>
<dbReference type="Pfam" id="PF04365">
    <property type="entry name" value="BrnT_toxin"/>
    <property type="match status" value="1"/>
</dbReference>
<dbReference type="InterPro" id="IPR038573">
    <property type="entry name" value="BrnT_sf"/>
</dbReference>
<organism evidence="1 2">
    <name type="scientific">Nostoc cycadae WK-1</name>
    <dbReference type="NCBI Taxonomy" id="1861711"/>
    <lineage>
        <taxon>Bacteria</taxon>
        <taxon>Bacillati</taxon>
        <taxon>Cyanobacteriota</taxon>
        <taxon>Cyanophyceae</taxon>
        <taxon>Nostocales</taxon>
        <taxon>Nostocaceae</taxon>
        <taxon>Nostoc</taxon>
    </lineage>
</organism>
<reference evidence="2" key="1">
    <citation type="journal article" date="2018" name="Genome Announc.">
        <title>Draft Genome Sequence of the Nitrogen-Fixing and Hormogonia-Inducing Cyanobacterium Nostoc cycadae Strain WK-1, Isolated from the Coralloid Roots of Cycas revoluta.</title>
        <authorList>
            <person name="Kanesaki Y."/>
            <person name="Hirose M."/>
            <person name="Hirose Y."/>
            <person name="Fujisawa T."/>
            <person name="Nakamura Y."/>
            <person name="Watanabe S."/>
            <person name="Matsunaga S."/>
            <person name="Uchida H."/>
            <person name="Murakami A."/>
        </authorList>
    </citation>
    <scope>NUCLEOTIDE SEQUENCE [LARGE SCALE GENOMIC DNA]</scope>
    <source>
        <strain evidence="2">WK-1</strain>
    </source>
</reference>
<evidence type="ECO:0000313" key="1">
    <source>
        <dbReference type="EMBL" id="GBE93576.1"/>
    </source>
</evidence>
<evidence type="ECO:0000313" key="2">
    <source>
        <dbReference type="Proteomes" id="UP000236527"/>
    </source>
</evidence>
<evidence type="ECO:0008006" key="3">
    <source>
        <dbReference type="Google" id="ProtNLM"/>
    </source>
</evidence>
<dbReference type="EMBL" id="BDGE01000059">
    <property type="protein sequence ID" value="GBE93576.1"/>
    <property type="molecule type" value="Genomic_DNA"/>
</dbReference>
<protein>
    <recommendedName>
        <fullName evidence="3">BrnT family toxin</fullName>
    </recommendedName>
</protein>
<keyword evidence="2" id="KW-1185">Reference proteome</keyword>
<name>A0A2H6LKB4_9NOSO</name>
<accession>A0A2H6LKB4</accession>